<name>A0A0F9CB67_9ZZZZ</name>
<dbReference type="AlphaFoldDB" id="A0A0F9CB67"/>
<gene>
    <name evidence="1" type="ORF">LCGC14_2343570</name>
</gene>
<accession>A0A0F9CB67</accession>
<proteinExistence type="predicted"/>
<dbReference type="InterPro" id="IPR043519">
    <property type="entry name" value="NT_sf"/>
</dbReference>
<sequence length="296" mass="34202">MNNLDHIIESVIDPTREGLDPRVFDLHRGEYHMKSYHRQQLKNIVSNIESMLPVLGWYVKGSILSKQWLDWTDIDIVVEIDPEISEEEINQIWDEIEDKYEGMTLAGTHHPIETFLIGGQYDQDRTEGLYDVENDQWVKGPYDLTVDINDYMPEFEEYAQNFDLALGELERDVTDYLVYQSISSDEVSALSDQIKHKVAEINKDIDYILSQRDEIKSARKASFNRAMTPDEIANYANKQGLPSNVIQKMLERYKYMKLSGQLRDLRKKSGDQESVNAGEVDQIKDILNLPSAFGVS</sequence>
<protein>
    <recommendedName>
        <fullName evidence="2">Polymerase nucleotidyl transferase domain-containing protein</fullName>
    </recommendedName>
</protein>
<dbReference type="EMBL" id="LAZR01033956">
    <property type="protein sequence ID" value="KKL46638.1"/>
    <property type="molecule type" value="Genomic_DNA"/>
</dbReference>
<dbReference type="SUPFAM" id="SSF81301">
    <property type="entry name" value="Nucleotidyltransferase"/>
    <property type="match status" value="1"/>
</dbReference>
<comment type="caution">
    <text evidence="1">The sequence shown here is derived from an EMBL/GenBank/DDBJ whole genome shotgun (WGS) entry which is preliminary data.</text>
</comment>
<evidence type="ECO:0000313" key="1">
    <source>
        <dbReference type="EMBL" id="KKL46638.1"/>
    </source>
</evidence>
<reference evidence="1" key="1">
    <citation type="journal article" date="2015" name="Nature">
        <title>Complex archaea that bridge the gap between prokaryotes and eukaryotes.</title>
        <authorList>
            <person name="Spang A."/>
            <person name="Saw J.H."/>
            <person name="Jorgensen S.L."/>
            <person name="Zaremba-Niedzwiedzka K."/>
            <person name="Martijn J."/>
            <person name="Lind A.E."/>
            <person name="van Eijk R."/>
            <person name="Schleper C."/>
            <person name="Guy L."/>
            <person name="Ettema T.J."/>
        </authorList>
    </citation>
    <scope>NUCLEOTIDE SEQUENCE</scope>
</reference>
<evidence type="ECO:0008006" key="2">
    <source>
        <dbReference type="Google" id="ProtNLM"/>
    </source>
</evidence>
<organism evidence="1">
    <name type="scientific">marine sediment metagenome</name>
    <dbReference type="NCBI Taxonomy" id="412755"/>
    <lineage>
        <taxon>unclassified sequences</taxon>
        <taxon>metagenomes</taxon>
        <taxon>ecological metagenomes</taxon>
    </lineage>
</organism>